<keyword evidence="1" id="KW-0472">Membrane</keyword>
<dbReference type="AlphaFoldDB" id="A0A8H6B491"/>
<keyword evidence="3" id="KW-1185">Reference proteome</keyword>
<dbReference type="Proteomes" id="UP000531561">
    <property type="component" value="Unassembled WGS sequence"/>
</dbReference>
<organism evidence="2 3">
    <name type="scientific">Botrytis fragariae</name>
    <dbReference type="NCBI Taxonomy" id="1964551"/>
    <lineage>
        <taxon>Eukaryota</taxon>
        <taxon>Fungi</taxon>
        <taxon>Dikarya</taxon>
        <taxon>Ascomycota</taxon>
        <taxon>Pezizomycotina</taxon>
        <taxon>Leotiomycetes</taxon>
        <taxon>Helotiales</taxon>
        <taxon>Sclerotiniaceae</taxon>
        <taxon>Botrytis</taxon>
    </lineage>
</organism>
<accession>A0A8H6B491</accession>
<evidence type="ECO:0000313" key="2">
    <source>
        <dbReference type="EMBL" id="KAF5878920.1"/>
    </source>
</evidence>
<gene>
    <name evidence="2" type="ORF">Bfra_001092</name>
</gene>
<reference evidence="2 3" key="1">
    <citation type="journal article" date="2020" name="Phytopathology">
        <title>A high-quality genome resource of Botrytis fragariae, a new and rapidly spreading fungal pathogen causing strawberry gray mold in the U.S.A.</title>
        <authorList>
            <person name="Wu Y."/>
            <person name="Saski C.A."/>
            <person name="Schnabel G."/>
            <person name="Xiao S."/>
            <person name="Hu M."/>
        </authorList>
    </citation>
    <scope>NUCLEOTIDE SEQUENCE [LARGE SCALE GENOMIC DNA]</scope>
    <source>
        <strain evidence="2 3">BVB16</strain>
    </source>
</reference>
<feature type="transmembrane region" description="Helical" evidence="1">
    <location>
        <begin position="6"/>
        <end position="31"/>
    </location>
</feature>
<dbReference type="RefSeq" id="XP_037197864.1">
    <property type="nucleotide sequence ID" value="XM_037331531.1"/>
</dbReference>
<protein>
    <submittedName>
        <fullName evidence="2">Uncharacterized protein</fullName>
    </submittedName>
</protein>
<dbReference type="OrthoDB" id="5272396at2759"/>
<evidence type="ECO:0000256" key="1">
    <source>
        <dbReference type="SAM" id="Phobius"/>
    </source>
</evidence>
<name>A0A8H6B491_9HELO</name>
<dbReference type="GeneID" id="59255223"/>
<keyword evidence="1" id="KW-1133">Transmembrane helix</keyword>
<evidence type="ECO:0000313" key="3">
    <source>
        <dbReference type="Proteomes" id="UP000531561"/>
    </source>
</evidence>
<keyword evidence="1" id="KW-0812">Transmembrane</keyword>
<comment type="caution">
    <text evidence="2">The sequence shown here is derived from an EMBL/GenBank/DDBJ whole genome shotgun (WGS) entry which is preliminary data.</text>
</comment>
<proteinExistence type="predicted"/>
<dbReference type="EMBL" id="JABFCT010000002">
    <property type="protein sequence ID" value="KAF5878920.1"/>
    <property type="molecule type" value="Genomic_DNA"/>
</dbReference>
<sequence>MEKTRAFHPLLVPIAFMSCALVAAALYMVALNSRSQLTVGKFEFKFNSEKRRKKLELMIAKVKLLQERPRIARRNSTTGRPSNSLLPIHNSSKSQIIRRQSTADLPSKTLWSKPQYKLASLTGVPPEIRLMIYDHIIPSKFDAMTWSCHSSKYCHELPEPCENNKLAGRIFKSSLLQVHPKIYREVKELLWNRAVFGLGCTDHAHRSLRSMSWISSRLIRNIEIPVEFDRNFQISLSNMSTSILTMNEMARDGLLQSITVIIPPFQLHLILEEKLNGTFQFDLLRSLGSARTWSCKMIIRILYFESYKELLTPFNRRPINNSPISNISNEKIIQNYKDLFGELNQAWGGTLYLADTLVWENGRHVYRAPPATVGIRKPFLLRG</sequence>
<dbReference type="PROSITE" id="PS51257">
    <property type="entry name" value="PROKAR_LIPOPROTEIN"/>
    <property type="match status" value="1"/>
</dbReference>